<reference evidence="1 2" key="1">
    <citation type="journal article" date="2013" name="PLoS Genet.">
        <title>Distinctive expansion of potential virulence genes in the genome of the oomycete fish pathogen Saprolegnia parasitica.</title>
        <authorList>
            <person name="Jiang R.H."/>
            <person name="de Bruijn I."/>
            <person name="Haas B.J."/>
            <person name="Belmonte R."/>
            <person name="Lobach L."/>
            <person name="Christie J."/>
            <person name="van den Ackerveken G."/>
            <person name="Bottin A."/>
            <person name="Bulone V."/>
            <person name="Diaz-Moreno S.M."/>
            <person name="Dumas B."/>
            <person name="Fan L."/>
            <person name="Gaulin E."/>
            <person name="Govers F."/>
            <person name="Grenville-Briggs L.J."/>
            <person name="Horner N.R."/>
            <person name="Levin J.Z."/>
            <person name="Mammella M."/>
            <person name="Meijer H.J."/>
            <person name="Morris P."/>
            <person name="Nusbaum C."/>
            <person name="Oome S."/>
            <person name="Phillips A.J."/>
            <person name="van Rooyen D."/>
            <person name="Rzeszutek E."/>
            <person name="Saraiva M."/>
            <person name="Secombes C.J."/>
            <person name="Seidl M.F."/>
            <person name="Snel B."/>
            <person name="Stassen J.H."/>
            <person name="Sykes S."/>
            <person name="Tripathy S."/>
            <person name="van den Berg H."/>
            <person name="Vega-Arreguin J.C."/>
            <person name="Wawra S."/>
            <person name="Young S.K."/>
            <person name="Zeng Q."/>
            <person name="Dieguez-Uribeondo J."/>
            <person name="Russ C."/>
            <person name="Tyler B.M."/>
            <person name="van West P."/>
        </authorList>
    </citation>
    <scope>NUCLEOTIDE SEQUENCE [LARGE SCALE GENOMIC DNA]</scope>
    <source>
        <strain evidence="1 2">CBS 223.65</strain>
    </source>
</reference>
<dbReference type="OrthoDB" id="79650at2759"/>
<sequence length="137" mass="15756">MFKVFRRSTTEPTTKAARSNSVKGWFQHVIQTTKHNSKCTCTKHKKKTSTKPRKVKPCVVAPLVKIPRKYDGDEQRRSMCVGGVRVPFLPAQVNAWKQIRRDSGDFAPIEEEAHRCDYCLCKSDVTDDSFDDDDDEY</sequence>
<protein>
    <submittedName>
        <fullName evidence="1">Uncharacterized protein</fullName>
    </submittedName>
</protein>
<dbReference type="AlphaFoldDB" id="A0A067CBZ5"/>
<evidence type="ECO:0000313" key="2">
    <source>
        <dbReference type="Proteomes" id="UP000030745"/>
    </source>
</evidence>
<gene>
    <name evidence="1" type="ORF">SPRG_20468</name>
</gene>
<dbReference type="KEGG" id="spar:SPRG_20468"/>
<name>A0A067CBZ5_SAPPC</name>
<dbReference type="EMBL" id="KK583222">
    <property type="protein sequence ID" value="KDO26665.1"/>
    <property type="molecule type" value="Genomic_DNA"/>
</dbReference>
<evidence type="ECO:0000313" key="1">
    <source>
        <dbReference type="EMBL" id="KDO26665.1"/>
    </source>
</evidence>
<organism evidence="1 2">
    <name type="scientific">Saprolegnia parasitica (strain CBS 223.65)</name>
    <dbReference type="NCBI Taxonomy" id="695850"/>
    <lineage>
        <taxon>Eukaryota</taxon>
        <taxon>Sar</taxon>
        <taxon>Stramenopiles</taxon>
        <taxon>Oomycota</taxon>
        <taxon>Saprolegniomycetes</taxon>
        <taxon>Saprolegniales</taxon>
        <taxon>Saprolegniaceae</taxon>
        <taxon>Saprolegnia</taxon>
    </lineage>
</organism>
<accession>A0A067CBZ5</accession>
<dbReference type="RefSeq" id="XP_012202563.1">
    <property type="nucleotide sequence ID" value="XM_012347173.1"/>
</dbReference>
<dbReference type="VEuPathDB" id="FungiDB:SPRG_20468"/>
<keyword evidence="2" id="KW-1185">Reference proteome</keyword>
<dbReference type="GeneID" id="24141588"/>
<dbReference type="OMA" id="SAKCACR"/>
<proteinExistence type="predicted"/>
<dbReference type="Proteomes" id="UP000030745">
    <property type="component" value="Unassembled WGS sequence"/>
</dbReference>